<evidence type="ECO:0000313" key="2">
    <source>
        <dbReference type="Proteomes" id="UP000324222"/>
    </source>
</evidence>
<name>A0A5B7GZT9_PORTR</name>
<dbReference type="Proteomes" id="UP000324222">
    <property type="component" value="Unassembled WGS sequence"/>
</dbReference>
<dbReference type="EMBL" id="VSRR010019305">
    <property type="protein sequence ID" value="MPC62104.1"/>
    <property type="molecule type" value="Genomic_DNA"/>
</dbReference>
<reference evidence="1 2" key="1">
    <citation type="submission" date="2019-05" db="EMBL/GenBank/DDBJ databases">
        <title>Another draft genome of Portunus trituberculatus and its Hox gene families provides insights of decapod evolution.</title>
        <authorList>
            <person name="Jeong J.-H."/>
            <person name="Song I."/>
            <person name="Kim S."/>
            <person name="Choi T."/>
            <person name="Kim D."/>
            <person name="Ryu S."/>
            <person name="Kim W."/>
        </authorList>
    </citation>
    <scope>NUCLEOTIDE SEQUENCE [LARGE SCALE GENOMIC DNA]</scope>
    <source>
        <tissue evidence="1">Muscle</tissue>
    </source>
</reference>
<accession>A0A5B7GZT9</accession>
<sequence length="113" mass="11985">MADTNLNILERSLTARHGNCMTDTDLCILSSGAAAGYGRPMAVANPTTVNIAKGTRSTGQFLTCTADKTTEGDKRIGTRHGSRMADTTINILDMSLAARYGSCMARCRPPFPG</sequence>
<organism evidence="1 2">
    <name type="scientific">Portunus trituberculatus</name>
    <name type="common">Swimming crab</name>
    <name type="synonym">Neptunus trituberculatus</name>
    <dbReference type="NCBI Taxonomy" id="210409"/>
    <lineage>
        <taxon>Eukaryota</taxon>
        <taxon>Metazoa</taxon>
        <taxon>Ecdysozoa</taxon>
        <taxon>Arthropoda</taxon>
        <taxon>Crustacea</taxon>
        <taxon>Multicrustacea</taxon>
        <taxon>Malacostraca</taxon>
        <taxon>Eumalacostraca</taxon>
        <taxon>Eucarida</taxon>
        <taxon>Decapoda</taxon>
        <taxon>Pleocyemata</taxon>
        <taxon>Brachyura</taxon>
        <taxon>Eubrachyura</taxon>
        <taxon>Portunoidea</taxon>
        <taxon>Portunidae</taxon>
        <taxon>Portuninae</taxon>
        <taxon>Portunus</taxon>
    </lineage>
</organism>
<gene>
    <name evidence="1" type="ORF">E2C01_056186</name>
</gene>
<proteinExistence type="predicted"/>
<keyword evidence="2" id="KW-1185">Reference proteome</keyword>
<dbReference type="AlphaFoldDB" id="A0A5B7GZT9"/>
<evidence type="ECO:0000313" key="1">
    <source>
        <dbReference type="EMBL" id="MPC62104.1"/>
    </source>
</evidence>
<comment type="caution">
    <text evidence="1">The sequence shown here is derived from an EMBL/GenBank/DDBJ whole genome shotgun (WGS) entry which is preliminary data.</text>
</comment>
<protein>
    <submittedName>
        <fullName evidence="1">Uncharacterized protein</fullName>
    </submittedName>
</protein>